<reference evidence="3" key="1">
    <citation type="submission" date="2020-07" db="EMBL/GenBank/DDBJ databases">
        <title>Huge and variable diversity of episymbiotic CPR bacteria and DPANN archaea in groundwater ecosystems.</title>
        <authorList>
            <person name="He C.Y."/>
            <person name="Keren R."/>
            <person name="Whittaker M."/>
            <person name="Farag I.F."/>
            <person name="Doudna J."/>
            <person name="Cate J.H.D."/>
            <person name="Banfield J.F."/>
        </authorList>
    </citation>
    <scope>NUCLEOTIDE SEQUENCE</scope>
    <source>
        <strain evidence="3">NC_groundwater_418_Ag_B-0.1um_45_10</strain>
    </source>
</reference>
<evidence type="ECO:0000256" key="1">
    <source>
        <dbReference type="SAM" id="MobiDB-lite"/>
    </source>
</evidence>
<keyword evidence="2" id="KW-1133">Transmembrane helix</keyword>
<dbReference type="Proteomes" id="UP000709672">
    <property type="component" value="Unassembled WGS sequence"/>
</dbReference>
<evidence type="ECO:0000313" key="4">
    <source>
        <dbReference type="Proteomes" id="UP000709672"/>
    </source>
</evidence>
<dbReference type="EMBL" id="JACPHQ010000034">
    <property type="protein sequence ID" value="MBI2466095.1"/>
    <property type="molecule type" value="Genomic_DNA"/>
</dbReference>
<keyword evidence="2" id="KW-0812">Transmembrane</keyword>
<keyword evidence="2" id="KW-0472">Membrane</keyword>
<comment type="caution">
    <text evidence="3">The sequence shown here is derived from an EMBL/GenBank/DDBJ whole genome shotgun (WGS) entry which is preliminary data.</text>
</comment>
<sequence>MQETIKKIISVWVVVSLLAFYFVSPITVNKADAFLGIGDITFNTTLGDIPRFLVQTAEKILKYGLQKLKKRMLTQIQNDLVNWVQNGGEPRFIKDPVKFLKDNTKSTAARQIDEFFLSKNINICSPFKANVRFLVTKPLLLREEAVRCSLGDIVGNLQNFAENFENGGWTTWLKLHETRNSLPGSYLAAAELINTDISRAGNAATAQISAGKGFLDQKICRETKAPKYVLEFVTINDQILRSVALPDPVLVDQLLSETSREVSSWADIWPRLIMPVTNINYFNVLDASIELINTGEFRTTTYDPPIKNLPAGTTCSKEETITPGSIIGDQISGVLEKTGIDNIINANDIAQILDAVIDAAVNRAAREGLSYMKSGRGSYTQSSNPNTRAGGQTQQLPGLESPDAINLQNQMIDMRNAAQKLKSDIVKLTGEHNQNEFRTRLSQITGTFDEDGSLTNGIVNEDLRRRRDGDNALQKVIDSFFSDWRGKFGNSNDFNKEGNNPGVYLANQAINQKTGEVWHAIDRIFKLLSEESPYTGLTSCVKIDYTLEPRITEENIVFLPFFNTDGQSVGWVGDNNYVNNLRSVIGSDDSPRVSVQEFQSFASEQSNIADTKSTEYQHAADAYEALTQNSEGIIESLENDISFATSTLPEIYLYTSMLLDYDRAGRESNLVQKIKTYTNTLSSTKSGNDNALRDAYTDLRVAQRATRNLWLGTQQDLLVNGDADSQVKANIKINGLDPSNDKKGIEKAIELITISLDEVDNNREIDPRTGETIIDPTQLGLSVADAVAEAMNINKDAIRSEMEERQLKIGQQQTDISNKLGKFIDGKEQRMLAGSEGGDSEWEKYFKNRFQLVYTSFIYDFYANRFVNRFCNNQPVE</sequence>
<feature type="transmembrane region" description="Helical" evidence="2">
    <location>
        <begin position="7"/>
        <end position="24"/>
    </location>
</feature>
<accession>A0A932DSJ2</accession>
<name>A0A932DSJ2_9BACT</name>
<organism evidence="3 4">
    <name type="scientific">Candidatus Sungiibacteriota bacterium</name>
    <dbReference type="NCBI Taxonomy" id="2750080"/>
    <lineage>
        <taxon>Bacteria</taxon>
        <taxon>Candidatus Sungiibacteriota</taxon>
    </lineage>
</organism>
<feature type="region of interest" description="Disordered" evidence="1">
    <location>
        <begin position="373"/>
        <end position="400"/>
    </location>
</feature>
<gene>
    <name evidence="3" type="ORF">HYV66_02625</name>
</gene>
<evidence type="ECO:0000256" key="2">
    <source>
        <dbReference type="SAM" id="Phobius"/>
    </source>
</evidence>
<protein>
    <submittedName>
        <fullName evidence="3">Uncharacterized protein</fullName>
    </submittedName>
</protein>
<dbReference type="AlphaFoldDB" id="A0A932DSJ2"/>
<evidence type="ECO:0000313" key="3">
    <source>
        <dbReference type="EMBL" id="MBI2466095.1"/>
    </source>
</evidence>
<proteinExistence type="predicted"/>
<feature type="compositionally biased region" description="Polar residues" evidence="1">
    <location>
        <begin position="377"/>
        <end position="396"/>
    </location>
</feature>